<protein>
    <recommendedName>
        <fullName evidence="4">Enoyl reductase (ER) domain-containing protein</fullName>
    </recommendedName>
</protein>
<dbReference type="STRING" id="1442368.A0A0D2GQ25"/>
<dbReference type="InterPro" id="IPR020843">
    <property type="entry name" value="ER"/>
</dbReference>
<dbReference type="Pfam" id="PF00107">
    <property type="entry name" value="ADH_zinc_N"/>
    <property type="match status" value="1"/>
</dbReference>
<dbReference type="GO" id="GO:0070402">
    <property type="term" value="F:NADPH binding"/>
    <property type="evidence" value="ECO:0007669"/>
    <property type="project" value="TreeGrafter"/>
</dbReference>
<dbReference type="Gene3D" id="3.40.50.720">
    <property type="entry name" value="NAD(P)-binding Rossmann-like Domain"/>
    <property type="match status" value="1"/>
</dbReference>
<keyword evidence="6" id="KW-1185">Reference proteome</keyword>
<dbReference type="InterPro" id="IPR036291">
    <property type="entry name" value="NAD(P)-bd_dom_sf"/>
</dbReference>
<evidence type="ECO:0000256" key="2">
    <source>
        <dbReference type="ARBA" id="ARBA00023002"/>
    </source>
</evidence>
<dbReference type="InterPro" id="IPR014189">
    <property type="entry name" value="Quinone_OxRdtase_PIG3"/>
</dbReference>
<evidence type="ECO:0000259" key="4">
    <source>
        <dbReference type="SMART" id="SM00829"/>
    </source>
</evidence>
<dbReference type="SUPFAM" id="SSF51735">
    <property type="entry name" value="NAD(P)-binding Rossmann-fold domains"/>
    <property type="match status" value="1"/>
</dbReference>
<dbReference type="CDD" id="cd05276">
    <property type="entry name" value="p53_inducible_oxidoreductase"/>
    <property type="match status" value="1"/>
</dbReference>
<dbReference type="NCBIfam" id="TIGR02824">
    <property type="entry name" value="quinone_pig3"/>
    <property type="match status" value="1"/>
</dbReference>
<sequence>MQAPHHLSIPDSEVPPRPRLPSAEADLKPVAVSVCTPSRNHASILIRVNSKDYLVESRDHALPSSLLCNLATVQTHSSLALAIDSDSRHREKSRQLANIKRSSKYSASRFVGTLSPNPTSLIISGLNKDFDKPKTDCSRQPSLMATMRAVDIRGETGPVSALFINAETPIPEPTQNQALVKIKAFGLNRMDLLQREGKYPVPPQAPKTMGVEFSGIIESFGSPSSTLDFNVGDEVFGLAYGGAYAEYIAVSTSMLIHKPKELSWEQAAGVPETWITAIQALYLVGDYQEGQSVLWHAGASGVSIAGIQLSKAAGASAVYVTASTPAKIQFCKSIGATEGFNYREGDWADALLAYTGGKGADLIVDFVGADYFRQNLKAAARDAHIVNLGWLSGTVVKGDVDISAFLGKRLRFEGSSLRSRDEPYQKKLRDLLVEHALPRLVDGRFKIFIERVFDMDEIQKAHEVLESNQTMGKLICRV</sequence>
<evidence type="ECO:0000256" key="1">
    <source>
        <dbReference type="ARBA" id="ARBA00022857"/>
    </source>
</evidence>
<dbReference type="VEuPathDB" id="FungiDB:Z517_12424"/>
<dbReference type="OrthoDB" id="203908at2759"/>
<dbReference type="GO" id="GO:0016651">
    <property type="term" value="F:oxidoreductase activity, acting on NAD(P)H"/>
    <property type="evidence" value="ECO:0007669"/>
    <property type="project" value="TreeGrafter"/>
</dbReference>
<feature type="domain" description="Enoyl reductase (ER)" evidence="4">
    <location>
        <begin position="157"/>
        <end position="476"/>
    </location>
</feature>
<dbReference type="EMBL" id="KN846977">
    <property type="protein sequence ID" value="KIW74484.1"/>
    <property type="molecule type" value="Genomic_DNA"/>
</dbReference>
<dbReference type="Pfam" id="PF08240">
    <property type="entry name" value="ADH_N"/>
    <property type="match status" value="1"/>
</dbReference>
<proteinExistence type="predicted"/>
<dbReference type="PANTHER" id="PTHR48106">
    <property type="entry name" value="QUINONE OXIDOREDUCTASE PIG3-RELATED"/>
    <property type="match status" value="1"/>
</dbReference>
<dbReference type="InterPro" id="IPR013154">
    <property type="entry name" value="ADH-like_N"/>
</dbReference>
<evidence type="ECO:0000256" key="3">
    <source>
        <dbReference type="SAM" id="MobiDB-lite"/>
    </source>
</evidence>
<dbReference type="RefSeq" id="XP_013278292.1">
    <property type="nucleotide sequence ID" value="XM_013422838.1"/>
</dbReference>
<keyword evidence="1" id="KW-0521">NADP</keyword>
<dbReference type="SUPFAM" id="SSF50129">
    <property type="entry name" value="GroES-like"/>
    <property type="match status" value="1"/>
</dbReference>
<dbReference type="HOGENOM" id="CLU_026673_3_4_1"/>
<reference evidence="5 6" key="1">
    <citation type="submission" date="2015-01" db="EMBL/GenBank/DDBJ databases">
        <title>The Genome Sequence of Fonsecaea pedrosoi CBS 271.37.</title>
        <authorList>
            <consortium name="The Broad Institute Genomics Platform"/>
            <person name="Cuomo C."/>
            <person name="de Hoog S."/>
            <person name="Gorbushina A."/>
            <person name="Stielow B."/>
            <person name="Teixiera M."/>
            <person name="Abouelleil A."/>
            <person name="Chapman S.B."/>
            <person name="Priest M."/>
            <person name="Young S.K."/>
            <person name="Wortman J."/>
            <person name="Nusbaum C."/>
            <person name="Birren B."/>
        </authorList>
    </citation>
    <scope>NUCLEOTIDE SEQUENCE [LARGE SCALE GENOMIC DNA]</scope>
    <source>
        <strain evidence="5 6">CBS 271.37</strain>
    </source>
</reference>
<feature type="region of interest" description="Disordered" evidence="3">
    <location>
        <begin position="1"/>
        <end position="22"/>
    </location>
</feature>
<dbReference type="PANTHER" id="PTHR48106:SF18">
    <property type="entry name" value="QUINONE OXIDOREDUCTASE PIG3"/>
    <property type="match status" value="1"/>
</dbReference>
<dbReference type="InterPro" id="IPR013149">
    <property type="entry name" value="ADH-like_C"/>
</dbReference>
<keyword evidence="2" id="KW-0560">Oxidoreductase</keyword>
<evidence type="ECO:0000313" key="6">
    <source>
        <dbReference type="Proteomes" id="UP000053029"/>
    </source>
</evidence>
<dbReference type="GeneID" id="25311914"/>
<dbReference type="SMART" id="SM00829">
    <property type="entry name" value="PKS_ER"/>
    <property type="match status" value="1"/>
</dbReference>
<evidence type="ECO:0000313" key="5">
    <source>
        <dbReference type="EMBL" id="KIW74484.1"/>
    </source>
</evidence>
<organism evidence="5 6">
    <name type="scientific">Fonsecaea pedrosoi CBS 271.37</name>
    <dbReference type="NCBI Taxonomy" id="1442368"/>
    <lineage>
        <taxon>Eukaryota</taxon>
        <taxon>Fungi</taxon>
        <taxon>Dikarya</taxon>
        <taxon>Ascomycota</taxon>
        <taxon>Pezizomycotina</taxon>
        <taxon>Eurotiomycetes</taxon>
        <taxon>Chaetothyriomycetidae</taxon>
        <taxon>Chaetothyriales</taxon>
        <taxon>Herpotrichiellaceae</taxon>
        <taxon>Fonsecaea</taxon>
    </lineage>
</organism>
<dbReference type="InterPro" id="IPR011032">
    <property type="entry name" value="GroES-like_sf"/>
</dbReference>
<dbReference type="Gene3D" id="3.90.180.10">
    <property type="entry name" value="Medium-chain alcohol dehydrogenases, catalytic domain"/>
    <property type="match status" value="1"/>
</dbReference>
<name>A0A0D2GQ25_9EURO</name>
<dbReference type="Proteomes" id="UP000053029">
    <property type="component" value="Unassembled WGS sequence"/>
</dbReference>
<gene>
    <name evidence="5" type="ORF">Z517_12424</name>
</gene>
<accession>A0A0D2GQ25</accession>
<dbReference type="AlphaFoldDB" id="A0A0D2GQ25"/>